<evidence type="ECO:0000256" key="1">
    <source>
        <dbReference type="ARBA" id="ARBA00004167"/>
    </source>
</evidence>
<reference evidence="11" key="1">
    <citation type="journal article" date="2011" name="Nat. Genet.">
        <title>The Arabidopsis lyrata genome sequence and the basis of rapid genome size change.</title>
        <authorList>
            <person name="Hu T.T."/>
            <person name="Pattyn P."/>
            <person name="Bakker E.G."/>
            <person name="Cao J."/>
            <person name="Cheng J.-F."/>
            <person name="Clark R.M."/>
            <person name="Fahlgren N."/>
            <person name="Fawcett J.A."/>
            <person name="Grimwood J."/>
            <person name="Gundlach H."/>
            <person name="Haberer G."/>
            <person name="Hollister J.D."/>
            <person name="Ossowski S."/>
            <person name="Ottilar R.P."/>
            <person name="Salamov A.A."/>
            <person name="Schneeberger K."/>
            <person name="Spannagl M."/>
            <person name="Wang X."/>
            <person name="Yang L."/>
            <person name="Nasrallah M.E."/>
            <person name="Bergelson J."/>
            <person name="Carrington J.C."/>
            <person name="Gaut B.S."/>
            <person name="Schmutz J."/>
            <person name="Mayer K.F.X."/>
            <person name="Van de Peer Y."/>
            <person name="Grigoriev I.V."/>
            <person name="Nordborg M."/>
            <person name="Weigel D."/>
            <person name="Guo Y.-L."/>
        </authorList>
    </citation>
    <scope>NUCLEOTIDE SEQUENCE [LARGE SCALE GENOMIC DNA]</scope>
    <source>
        <strain evidence="11">cv. MN47</strain>
    </source>
</reference>
<dbReference type="PANTHER" id="PTHR45631:SF141">
    <property type="entry name" value="ER PROTEIN CARBOHYDRATE-BINDING PROTEIN"/>
    <property type="match status" value="1"/>
</dbReference>
<evidence type="ECO:0000256" key="3">
    <source>
        <dbReference type="ARBA" id="ARBA00022729"/>
    </source>
</evidence>
<feature type="signal peptide" evidence="8">
    <location>
        <begin position="1"/>
        <end position="20"/>
    </location>
</feature>
<evidence type="ECO:0000256" key="2">
    <source>
        <dbReference type="ARBA" id="ARBA00022692"/>
    </source>
</evidence>
<proteinExistence type="predicted"/>
<comment type="subcellular location">
    <subcellularLocation>
        <location evidence="1">Membrane</location>
        <topology evidence="1">Single-pass membrane protein</topology>
    </subcellularLocation>
</comment>
<feature type="chain" id="PRO_5003102537" evidence="8">
    <location>
        <begin position="21"/>
        <end position="486"/>
    </location>
</feature>
<evidence type="ECO:0000259" key="9">
    <source>
        <dbReference type="Pfam" id="PF12819"/>
    </source>
</evidence>
<feature type="transmembrane region" description="Helical" evidence="7">
    <location>
        <begin position="404"/>
        <end position="426"/>
    </location>
</feature>
<gene>
    <name evidence="10" type="ORF">ARALYDRAFT_665374</name>
</gene>
<dbReference type="InterPro" id="IPR024788">
    <property type="entry name" value="Malectin-like_Carb-bd_dom"/>
</dbReference>
<dbReference type="Proteomes" id="UP000008694">
    <property type="component" value="Unassembled WGS sequence"/>
</dbReference>
<evidence type="ECO:0000256" key="8">
    <source>
        <dbReference type="SAM" id="SignalP"/>
    </source>
</evidence>
<dbReference type="HOGENOM" id="CLU_042583_0_0_1"/>
<dbReference type="EMBL" id="GL348717">
    <property type="protein sequence ID" value="EFH53731.1"/>
    <property type="molecule type" value="Genomic_DNA"/>
</dbReference>
<sequence>MAAASLFLLFFISIITLSLASVNIDCGTSLPRLDKNNIKWVGDKDFITSGESSTVLSTTVEKYLTTLRYFPTGDSNCYSNIPVTKGGKFLVRTMFYYGNYDGKSSSPTFSVLFEGKHRGTVSISSAFEPYLLELIFSPASEETSVCFVRTSSSSNPFVSSIEVFDLENGMYKYNELGPGEGLFYQQRRAYGTTEIIRSDLQGRFWLPLEINILLTGVPSTAASIDISGASNKPPESVLRNSWTGEGLSLVDPTLPSEGVPVYLAMYFSEPLELSVRSFNILYGGKQVGKGPIVPVYGKATQVVVRDVVASSSSELVFQSTPSALLPPIINALEIYVISTGTSGSGGGNKSGSGSGGGAGSGGGGSKSGGSGGSGGTNNGGTGGSNDVSSGGSASEGKNSKLPTILGSVSAVVFALIAYVFIAVILANRRKARLQALAIPTSVAHMGTGASPLFGQQMGNDSNQSTYESDMGDINDLIGVDQSYVTQ</sequence>
<dbReference type="Gramene" id="Al_scaffold_0005_1409">
    <property type="protein sequence ID" value="Al_scaffold_0005_1409"/>
    <property type="gene ID" value="Al_scaffold_0005_1409"/>
</dbReference>
<dbReference type="STRING" id="81972.D7LMY4"/>
<dbReference type="Pfam" id="PF12819">
    <property type="entry name" value="Malectin_like"/>
    <property type="match status" value="1"/>
</dbReference>
<dbReference type="AlphaFoldDB" id="D7LMY4"/>
<evidence type="ECO:0000313" key="11">
    <source>
        <dbReference type="Proteomes" id="UP000008694"/>
    </source>
</evidence>
<dbReference type="GO" id="GO:0016020">
    <property type="term" value="C:membrane"/>
    <property type="evidence" value="ECO:0007669"/>
    <property type="project" value="UniProtKB-SubCell"/>
</dbReference>
<evidence type="ECO:0000256" key="5">
    <source>
        <dbReference type="ARBA" id="ARBA00023136"/>
    </source>
</evidence>
<keyword evidence="5 7" id="KW-0472">Membrane</keyword>
<accession>D7LMY4</accession>
<feature type="compositionally biased region" description="Low complexity" evidence="6">
    <location>
        <begin position="384"/>
        <end position="394"/>
    </location>
</feature>
<keyword evidence="2 7" id="KW-0812">Transmembrane</keyword>
<protein>
    <submittedName>
        <fullName evidence="10">Predicted protein</fullName>
    </submittedName>
</protein>
<keyword evidence="4 7" id="KW-1133">Transmembrane helix</keyword>
<feature type="region of interest" description="Disordered" evidence="6">
    <location>
        <begin position="343"/>
        <end position="398"/>
    </location>
</feature>
<evidence type="ECO:0000256" key="4">
    <source>
        <dbReference type="ARBA" id="ARBA00022989"/>
    </source>
</evidence>
<evidence type="ECO:0000256" key="7">
    <source>
        <dbReference type="SAM" id="Phobius"/>
    </source>
</evidence>
<feature type="compositionally biased region" description="Gly residues" evidence="6">
    <location>
        <begin position="343"/>
        <end position="383"/>
    </location>
</feature>
<organism evidence="11">
    <name type="scientific">Arabidopsis lyrata subsp. lyrata</name>
    <name type="common">Lyre-leaved rock-cress</name>
    <dbReference type="NCBI Taxonomy" id="81972"/>
    <lineage>
        <taxon>Eukaryota</taxon>
        <taxon>Viridiplantae</taxon>
        <taxon>Streptophyta</taxon>
        <taxon>Embryophyta</taxon>
        <taxon>Tracheophyta</taxon>
        <taxon>Spermatophyta</taxon>
        <taxon>Magnoliopsida</taxon>
        <taxon>eudicotyledons</taxon>
        <taxon>Gunneridae</taxon>
        <taxon>Pentapetalae</taxon>
        <taxon>rosids</taxon>
        <taxon>malvids</taxon>
        <taxon>Brassicales</taxon>
        <taxon>Brassicaceae</taxon>
        <taxon>Camelineae</taxon>
        <taxon>Arabidopsis</taxon>
    </lineage>
</organism>
<evidence type="ECO:0000313" key="10">
    <source>
        <dbReference type="EMBL" id="EFH53731.1"/>
    </source>
</evidence>
<dbReference type="eggNOG" id="ENOG502QVXJ">
    <property type="taxonomic scope" value="Eukaryota"/>
</dbReference>
<dbReference type="PANTHER" id="PTHR45631">
    <property type="entry name" value="OS07G0107800 PROTEIN-RELATED"/>
    <property type="match status" value="1"/>
</dbReference>
<keyword evidence="11" id="KW-1185">Reference proteome</keyword>
<dbReference type="Gene3D" id="2.60.120.430">
    <property type="entry name" value="Galactose-binding lectin"/>
    <property type="match status" value="1"/>
</dbReference>
<name>D7LMY4_ARALL</name>
<keyword evidence="3 8" id="KW-0732">Signal</keyword>
<evidence type="ECO:0000256" key="6">
    <source>
        <dbReference type="SAM" id="MobiDB-lite"/>
    </source>
</evidence>
<feature type="domain" description="Malectin-like" evidence="9">
    <location>
        <begin position="24"/>
        <end position="336"/>
    </location>
</feature>